<dbReference type="AlphaFoldDB" id="A0A8T3ATS2"/>
<keyword evidence="3" id="KW-1185">Reference proteome</keyword>
<gene>
    <name evidence="2" type="ORF">KFK09_017734</name>
</gene>
<protein>
    <submittedName>
        <fullName evidence="2">Uncharacterized protein</fullName>
    </submittedName>
</protein>
<evidence type="ECO:0000256" key="1">
    <source>
        <dbReference type="SAM" id="MobiDB-lite"/>
    </source>
</evidence>
<feature type="region of interest" description="Disordered" evidence="1">
    <location>
        <begin position="60"/>
        <end position="98"/>
    </location>
</feature>
<proteinExistence type="predicted"/>
<evidence type="ECO:0000313" key="2">
    <source>
        <dbReference type="EMBL" id="KAI0499530.1"/>
    </source>
</evidence>
<reference evidence="2" key="1">
    <citation type="journal article" date="2022" name="Front. Genet.">
        <title>Chromosome-Scale Assembly of the Dendrobium nobile Genome Provides Insights Into the Molecular Mechanism of the Biosynthesis of the Medicinal Active Ingredient of Dendrobium.</title>
        <authorList>
            <person name="Xu Q."/>
            <person name="Niu S.-C."/>
            <person name="Li K.-L."/>
            <person name="Zheng P.-J."/>
            <person name="Zhang X.-J."/>
            <person name="Jia Y."/>
            <person name="Liu Y."/>
            <person name="Niu Y.-X."/>
            <person name="Yu L.-H."/>
            <person name="Chen D.-F."/>
            <person name="Zhang G.-Q."/>
        </authorList>
    </citation>
    <scope>NUCLEOTIDE SEQUENCE</scope>
    <source>
        <tissue evidence="2">Leaf</tissue>
    </source>
</reference>
<evidence type="ECO:0000313" key="3">
    <source>
        <dbReference type="Proteomes" id="UP000829196"/>
    </source>
</evidence>
<dbReference type="Proteomes" id="UP000829196">
    <property type="component" value="Unassembled WGS sequence"/>
</dbReference>
<sequence length="225" mass="24891">MNGRRTCCLNVSGSGLRCRLAKIVFSRRNYSVWNPITTMCSVVNSPRVAKMVPTVATANGNSPNLSSSSCTHPDFQIPSTRRGSRSTAAPSHTEMRRNPGYTLLFGRHRTKTTKAGRSLFDSAPAHAHIMPWLRLPVGLEENTGIAAVGHSVVLGQGTPKDPANSSPLDFLFWTTSALSQLNGQTDARRIRTAFLHFSIFQLSVVDWKEARKKPKLEKTKRKTWT</sequence>
<comment type="caution">
    <text evidence="2">The sequence shown here is derived from an EMBL/GenBank/DDBJ whole genome shotgun (WGS) entry which is preliminary data.</text>
</comment>
<accession>A0A8T3ATS2</accession>
<name>A0A8T3ATS2_DENNO</name>
<feature type="compositionally biased region" description="Polar residues" evidence="1">
    <location>
        <begin position="60"/>
        <end position="90"/>
    </location>
</feature>
<dbReference type="EMBL" id="JAGYWB010000013">
    <property type="protein sequence ID" value="KAI0499530.1"/>
    <property type="molecule type" value="Genomic_DNA"/>
</dbReference>
<organism evidence="2 3">
    <name type="scientific">Dendrobium nobile</name>
    <name type="common">Orchid</name>
    <dbReference type="NCBI Taxonomy" id="94219"/>
    <lineage>
        <taxon>Eukaryota</taxon>
        <taxon>Viridiplantae</taxon>
        <taxon>Streptophyta</taxon>
        <taxon>Embryophyta</taxon>
        <taxon>Tracheophyta</taxon>
        <taxon>Spermatophyta</taxon>
        <taxon>Magnoliopsida</taxon>
        <taxon>Liliopsida</taxon>
        <taxon>Asparagales</taxon>
        <taxon>Orchidaceae</taxon>
        <taxon>Epidendroideae</taxon>
        <taxon>Malaxideae</taxon>
        <taxon>Dendrobiinae</taxon>
        <taxon>Dendrobium</taxon>
    </lineage>
</organism>